<sequence length="235" mass="26705">MTKQNQGMEKNCAKSRPKSKNAKVKSIPEESAVKPVAELKNTIECNLNPSDGPKAQQEKEEANAALIAQWNVFRIRIAWKSLSGDGDDVTIKATPLSTKSPTIIDYKIYKEGKKSYFQIIRADVKARFKKTEPENYMDIFLHLNLKTMFEHHLKDNVWKNQQGPLMLFFSAENNFWLYVSGEDDLAHLNNGRIDLLSFVVFGELPQKVPSNAWYVSPLASISCAIHEIIHVENLP</sequence>
<feature type="region of interest" description="Disordered" evidence="1">
    <location>
        <begin position="1"/>
        <end position="31"/>
    </location>
</feature>
<reference evidence="2" key="1">
    <citation type="journal article" date="2022" name="Int. J. Mol. Sci.">
        <title>Draft Genome of Tanacetum Coccineum: Genomic Comparison of Closely Related Tanacetum-Family Plants.</title>
        <authorList>
            <person name="Yamashiro T."/>
            <person name="Shiraishi A."/>
            <person name="Nakayama K."/>
            <person name="Satake H."/>
        </authorList>
    </citation>
    <scope>NUCLEOTIDE SEQUENCE</scope>
</reference>
<evidence type="ECO:0000313" key="3">
    <source>
        <dbReference type="Proteomes" id="UP001151760"/>
    </source>
</evidence>
<evidence type="ECO:0000256" key="1">
    <source>
        <dbReference type="SAM" id="MobiDB-lite"/>
    </source>
</evidence>
<gene>
    <name evidence="2" type="ORF">Tco_0909736</name>
</gene>
<organism evidence="2 3">
    <name type="scientific">Tanacetum coccineum</name>
    <dbReference type="NCBI Taxonomy" id="301880"/>
    <lineage>
        <taxon>Eukaryota</taxon>
        <taxon>Viridiplantae</taxon>
        <taxon>Streptophyta</taxon>
        <taxon>Embryophyta</taxon>
        <taxon>Tracheophyta</taxon>
        <taxon>Spermatophyta</taxon>
        <taxon>Magnoliopsida</taxon>
        <taxon>eudicotyledons</taxon>
        <taxon>Gunneridae</taxon>
        <taxon>Pentapetalae</taxon>
        <taxon>asterids</taxon>
        <taxon>campanulids</taxon>
        <taxon>Asterales</taxon>
        <taxon>Asteraceae</taxon>
        <taxon>Asteroideae</taxon>
        <taxon>Anthemideae</taxon>
        <taxon>Anthemidinae</taxon>
        <taxon>Tanacetum</taxon>
    </lineage>
</organism>
<keyword evidence="3" id="KW-1185">Reference proteome</keyword>
<comment type="caution">
    <text evidence="2">The sequence shown here is derived from an EMBL/GenBank/DDBJ whole genome shotgun (WGS) entry which is preliminary data.</text>
</comment>
<name>A0ABQ5CU98_9ASTR</name>
<dbReference type="EMBL" id="BQNB010014544">
    <property type="protein sequence ID" value="GJT29461.1"/>
    <property type="molecule type" value="Genomic_DNA"/>
</dbReference>
<reference evidence="2" key="2">
    <citation type="submission" date="2022-01" db="EMBL/GenBank/DDBJ databases">
        <authorList>
            <person name="Yamashiro T."/>
            <person name="Shiraishi A."/>
            <person name="Satake H."/>
            <person name="Nakayama K."/>
        </authorList>
    </citation>
    <scope>NUCLEOTIDE SEQUENCE</scope>
</reference>
<dbReference type="Proteomes" id="UP001151760">
    <property type="component" value="Unassembled WGS sequence"/>
</dbReference>
<feature type="compositionally biased region" description="Basic residues" evidence="1">
    <location>
        <begin position="13"/>
        <end position="23"/>
    </location>
</feature>
<evidence type="ECO:0000313" key="2">
    <source>
        <dbReference type="EMBL" id="GJT29461.1"/>
    </source>
</evidence>
<protein>
    <submittedName>
        <fullName evidence="2">Uncharacterized protein</fullName>
    </submittedName>
</protein>
<accession>A0ABQ5CU98</accession>
<proteinExistence type="predicted"/>